<keyword evidence="2" id="KW-0732">Signal</keyword>
<protein>
    <recommendedName>
        <fullName evidence="5">DUF5666 domain-containing protein</fullName>
    </recommendedName>
</protein>
<comment type="caution">
    <text evidence="3">The sequence shown here is derived from an EMBL/GenBank/DDBJ whole genome shotgun (WGS) entry which is preliminary data.</text>
</comment>
<sequence>MRMRRIAVAVAMTAAVTVPVATTGVMAYAAKPSSSPAAKKPAAKPTTPATAPTTPAATPTTPAAKKPAVTPTTPATTKKPTPAPVKKVKVAFAASGRVTAVGATSVTVAVKGGTKDVKGRTVTIGVPASVRVLLNGKRVAVTALAAGHQVSITGTRVDAVYTAAKVQATGKVVKPTPVPSTSTSPAPVPSSPTSPAPTSPAPAPSAPAPSESAPEASPSPSVSETPAPEQTSAPEEIPVPEETSVPEA</sequence>
<evidence type="ECO:0008006" key="5">
    <source>
        <dbReference type="Google" id="ProtNLM"/>
    </source>
</evidence>
<reference evidence="3 4" key="1">
    <citation type="submission" date="2019-06" db="EMBL/GenBank/DDBJ databases">
        <title>Sequencing the genomes of 1000 actinobacteria strains.</title>
        <authorList>
            <person name="Klenk H.-P."/>
        </authorList>
    </citation>
    <scope>NUCLEOTIDE SEQUENCE [LARGE SCALE GENOMIC DNA]</scope>
    <source>
        <strain evidence="3 4">DSM 43866</strain>
    </source>
</reference>
<feature type="compositionally biased region" description="Pro residues" evidence="1">
    <location>
        <begin position="186"/>
        <end position="207"/>
    </location>
</feature>
<evidence type="ECO:0000313" key="3">
    <source>
        <dbReference type="EMBL" id="TWG20666.1"/>
    </source>
</evidence>
<feature type="region of interest" description="Disordered" evidence="1">
    <location>
        <begin position="32"/>
        <end position="82"/>
    </location>
</feature>
<dbReference type="EMBL" id="VIWY01000003">
    <property type="protein sequence ID" value="TWG20666.1"/>
    <property type="molecule type" value="Genomic_DNA"/>
</dbReference>
<gene>
    <name evidence="3" type="ORF">FHX34_103195</name>
</gene>
<dbReference type="AlphaFoldDB" id="A0A561W9X0"/>
<accession>A0A561W9X0</accession>
<dbReference type="OrthoDB" id="3298889at2"/>
<dbReference type="RefSeq" id="WP_145830884.1">
    <property type="nucleotide sequence ID" value="NZ_BOMX01000103.1"/>
</dbReference>
<feature type="signal peptide" evidence="2">
    <location>
        <begin position="1"/>
        <end position="29"/>
    </location>
</feature>
<organism evidence="3 4">
    <name type="scientific">Actinoplanes teichomyceticus</name>
    <dbReference type="NCBI Taxonomy" id="1867"/>
    <lineage>
        <taxon>Bacteria</taxon>
        <taxon>Bacillati</taxon>
        <taxon>Actinomycetota</taxon>
        <taxon>Actinomycetes</taxon>
        <taxon>Micromonosporales</taxon>
        <taxon>Micromonosporaceae</taxon>
        <taxon>Actinoplanes</taxon>
    </lineage>
</organism>
<evidence type="ECO:0000256" key="1">
    <source>
        <dbReference type="SAM" id="MobiDB-lite"/>
    </source>
</evidence>
<name>A0A561W9X0_ACTTI</name>
<keyword evidence="4" id="KW-1185">Reference proteome</keyword>
<feature type="region of interest" description="Disordered" evidence="1">
    <location>
        <begin position="171"/>
        <end position="248"/>
    </location>
</feature>
<evidence type="ECO:0000313" key="4">
    <source>
        <dbReference type="Proteomes" id="UP000320239"/>
    </source>
</evidence>
<dbReference type="Proteomes" id="UP000320239">
    <property type="component" value="Unassembled WGS sequence"/>
</dbReference>
<proteinExistence type="predicted"/>
<dbReference type="PRINTS" id="PR01217">
    <property type="entry name" value="PRICHEXTENSN"/>
</dbReference>
<evidence type="ECO:0000256" key="2">
    <source>
        <dbReference type="SAM" id="SignalP"/>
    </source>
</evidence>
<feature type="chain" id="PRO_5022039402" description="DUF5666 domain-containing protein" evidence="2">
    <location>
        <begin position="30"/>
        <end position="248"/>
    </location>
</feature>
<feature type="compositionally biased region" description="Low complexity" evidence="1">
    <location>
        <begin position="208"/>
        <end position="228"/>
    </location>
</feature>
<feature type="compositionally biased region" description="Low complexity" evidence="1">
    <location>
        <begin position="32"/>
        <end position="80"/>
    </location>
</feature>